<dbReference type="Gene3D" id="3.30.70.1290">
    <property type="entry name" value="Transposase IS200-like"/>
    <property type="match status" value="1"/>
</dbReference>
<evidence type="ECO:0008006" key="3">
    <source>
        <dbReference type="Google" id="ProtNLM"/>
    </source>
</evidence>
<dbReference type="EMBL" id="JBCGDO010000011">
    <property type="protein sequence ID" value="MEM0542807.1"/>
    <property type="molecule type" value="Genomic_DNA"/>
</dbReference>
<keyword evidence="2" id="KW-1185">Reference proteome</keyword>
<reference evidence="1 2" key="1">
    <citation type="submission" date="2024-03" db="EMBL/GenBank/DDBJ databases">
        <title>Two novel species of the genus Flavobacterium exhibiting potentially degradation of complex polysaccharides.</title>
        <authorList>
            <person name="Lian X."/>
        </authorList>
    </citation>
    <scope>NUCLEOTIDE SEQUENCE [LARGE SCALE GENOMIC DNA]</scope>
    <source>
        <strain evidence="2">j3</strain>
    </source>
</reference>
<evidence type="ECO:0000313" key="1">
    <source>
        <dbReference type="EMBL" id="MEM0542807.1"/>
    </source>
</evidence>
<evidence type="ECO:0000313" key="2">
    <source>
        <dbReference type="Proteomes" id="UP001460072"/>
    </source>
</evidence>
<dbReference type="Proteomes" id="UP001460072">
    <property type="component" value="Unassembled WGS sequence"/>
</dbReference>
<gene>
    <name evidence="1" type="ORF">WFZ85_09260</name>
</gene>
<protein>
    <recommendedName>
        <fullName evidence="3">Transposase</fullName>
    </recommendedName>
</protein>
<name>A0ABU9N513_9FLAO</name>
<feature type="non-terminal residue" evidence="1">
    <location>
        <position position="1"/>
    </location>
</feature>
<accession>A0ABU9N513</accession>
<comment type="caution">
    <text evidence="1">The sequence shown here is derived from an EMBL/GenBank/DDBJ whole genome shotgun (WGS) entry which is preliminary data.</text>
</comment>
<sequence length="81" mass="9723">QHYKVWQDGYHAEHIYSNLFIKQKIEYIHSNPVKDKIVDFPDDYYFSSARNYAGLDNDLEVILLDLFKKKQPKISFLHSVF</sequence>
<organism evidence="1 2">
    <name type="scientific">Flavobacterium aureirubrum</name>
    <dbReference type="NCBI Taxonomy" id="3133147"/>
    <lineage>
        <taxon>Bacteria</taxon>
        <taxon>Pseudomonadati</taxon>
        <taxon>Bacteroidota</taxon>
        <taxon>Flavobacteriia</taxon>
        <taxon>Flavobacteriales</taxon>
        <taxon>Flavobacteriaceae</taxon>
        <taxon>Flavobacterium</taxon>
    </lineage>
</organism>
<proteinExistence type="predicted"/>
<dbReference type="InterPro" id="IPR036515">
    <property type="entry name" value="Transposase_17_sf"/>
</dbReference>
<dbReference type="SUPFAM" id="SSF143422">
    <property type="entry name" value="Transposase IS200-like"/>
    <property type="match status" value="1"/>
</dbReference>